<dbReference type="PANTHER" id="PTHR11530">
    <property type="entry name" value="D-AMINO ACID OXIDASE"/>
    <property type="match status" value="1"/>
</dbReference>
<comment type="caution">
    <text evidence="9">The sequence shown here is derived from an EMBL/GenBank/DDBJ whole genome shotgun (WGS) entry which is preliminary data.</text>
</comment>
<dbReference type="SUPFAM" id="SSF54373">
    <property type="entry name" value="FAD-linked reductases, C-terminal domain"/>
    <property type="match status" value="1"/>
</dbReference>
<evidence type="ECO:0000313" key="10">
    <source>
        <dbReference type="Proteomes" id="UP000469890"/>
    </source>
</evidence>
<keyword evidence="4 6" id="KW-0274">FAD</keyword>
<name>A0A8H4BC93_MUCCL</name>
<dbReference type="AlphaFoldDB" id="A0A8H4BC93"/>
<feature type="binding site" evidence="6">
    <location>
        <begin position="86"/>
        <end position="87"/>
    </location>
    <ligand>
        <name>FAD</name>
        <dbReference type="ChEBI" id="CHEBI:57692"/>
    </ligand>
</feature>
<feature type="transmembrane region" description="Helical" evidence="7">
    <location>
        <begin position="21"/>
        <end position="40"/>
    </location>
</feature>
<dbReference type="GO" id="GO:0003884">
    <property type="term" value="F:D-amino-acid oxidase activity"/>
    <property type="evidence" value="ECO:0007669"/>
    <property type="project" value="InterPro"/>
</dbReference>
<dbReference type="Gene3D" id="3.40.50.720">
    <property type="entry name" value="NAD(P)-binding Rossmann-like Domain"/>
    <property type="match status" value="1"/>
</dbReference>
<proteinExistence type="inferred from homology"/>
<dbReference type="GO" id="GO:0019478">
    <property type="term" value="P:D-amino acid catabolic process"/>
    <property type="evidence" value="ECO:0007669"/>
    <property type="project" value="TreeGrafter"/>
</dbReference>
<evidence type="ECO:0000256" key="1">
    <source>
        <dbReference type="ARBA" id="ARBA00001974"/>
    </source>
</evidence>
<protein>
    <submittedName>
        <fullName evidence="9">FAD dependent oxidoreductase</fullName>
    </submittedName>
</protein>
<dbReference type="PIRSF" id="PIRSF000189">
    <property type="entry name" value="D-aa_oxidase"/>
    <property type="match status" value="1"/>
</dbReference>
<keyword evidence="3" id="KW-0285">Flavoprotein</keyword>
<dbReference type="GO" id="GO:0071949">
    <property type="term" value="F:FAD binding"/>
    <property type="evidence" value="ECO:0007669"/>
    <property type="project" value="InterPro"/>
</dbReference>
<comment type="cofactor">
    <cofactor evidence="1 6">
        <name>FAD</name>
        <dbReference type="ChEBI" id="CHEBI:57692"/>
    </cofactor>
</comment>
<dbReference type="Proteomes" id="UP000469890">
    <property type="component" value="Unassembled WGS sequence"/>
</dbReference>
<dbReference type="EMBL" id="JAAECE010000006">
    <property type="protein sequence ID" value="KAF1799602.1"/>
    <property type="molecule type" value="Genomic_DNA"/>
</dbReference>
<evidence type="ECO:0000256" key="4">
    <source>
        <dbReference type="ARBA" id="ARBA00022827"/>
    </source>
</evidence>
<feature type="binding site" evidence="6">
    <location>
        <position position="269"/>
    </location>
    <ligand>
        <name>D-dopa</name>
        <dbReference type="ChEBI" id="CHEBI:149689"/>
    </ligand>
</feature>
<feature type="binding site" evidence="6">
    <location>
        <position position="225"/>
    </location>
    <ligand>
        <name>FAD</name>
        <dbReference type="ChEBI" id="CHEBI:57692"/>
    </ligand>
</feature>
<keyword evidence="7" id="KW-1133">Transmembrane helix</keyword>
<accession>A0A8H4BC93</accession>
<gene>
    <name evidence="9" type="ORF">FB192DRAFT_1387542</name>
</gene>
<reference evidence="9 10" key="1">
    <citation type="submission" date="2019-09" db="EMBL/GenBank/DDBJ databases">
        <authorList>
            <consortium name="DOE Joint Genome Institute"/>
            <person name="Mondo S.J."/>
            <person name="Navarro-Mendoza M.I."/>
            <person name="Perez-Arques C."/>
            <person name="Panchal S."/>
            <person name="Nicolas F.E."/>
            <person name="Ganguly P."/>
            <person name="Pangilinan J."/>
            <person name="Grigoriev I."/>
            <person name="Heitman J."/>
            <person name="Sanya K."/>
            <person name="Garre V."/>
        </authorList>
    </citation>
    <scope>NUCLEOTIDE SEQUENCE [LARGE SCALE GENOMIC DNA]</scope>
    <source>
        <strain evidence="9 10">MU402</strain>
    </source>
</reference>
<dbReference type="InterPro" id="IPR023209">
    <property type="entry name" value="DAO"/>
</dbReference>
<evidence type="ECO:0000256" key="7">
    <source>
        <dbReference type="SAM" id="Phobius"/>
    </source>
</evidence>
<dbReference type="Gene3D" id="3.30.9.10">
    <property type="entry name" value="D-Amino Acid Oxidase, subunit A, domain 2"/>
    <property type="match status" value="1"/>
</dbReference>
<evidence type="ECO:0000259" key="8">
    <source>
        <dbReference type="Pfam" id="PF01266"/>
    </source>
</evidence>
<comment type="similarity">
    <text evidence="2">Belongs to the DAMOX/DASOX family.</text>
</comment>
<evidence type="ECO:0000256" key="6">
    <source>
        <dbReference type="PIRSR" id="PIRSR000189-1"/>
    </source>
</evidence>
<dbReference type="SUPFAM" id="SSF51971">
    <property type="entry name" value="Nucleotide-binding domain"/>
    <property type="match status" value="1"/>
</dbReference>
<keyword evidence="7" id="KW-0812">Transmembrane</keyword>
<feature type="domain" description="FAD dependent oxidoreductase" evidence="8">
    <location>
        <begin position="45"/>
        <end position="377"/>
    </location>
</feature>
<dbReference type="InterPro" id="IPR006076">
    <property type="entry name" value="FAD-dep_OxRdtase"/>
</dbReference>
<keyword evidence="5" id="KW-0560">Oxidoreductase</keyword>
<feature type="binding site" evidence="6">
    <location>
        <position position="331"/>
    </location>
    <ligand>
        <name>D-dopa</name>
        <dbReference type="ChEBI" id="CHEBI:149689"/>
    </ligand>
</feature>
<dbReference type="Pfam" id="PF01266">
    <property type="entry name" value="DAO"/>
    <property type="match status" value="1"/>
</dbReference>
<evidence type="ECO:0000256" key="2">
    <source>
        <dbReference type="ARBA" id="ARBA00006730"/>
    </source>
</evidence>
<dbReference type="PANTHER" id="PTHR11530:SF11">
    <property type="entry name" value="D-ASPARTATE OXIDASE"/>
    <property type="match status" value="1"/>
</dbReference>
<organism evidence="9 10">
    <name type="scientific">Mucor circinelloides f. lusitanicus</name>
    <name type="common">Mucor racemosus var. lusitanicus</name>
    <dbReference type="NCBI Taxonomy" id="29924"/>
    <lineage>
        <taxon>Eukaryota</taxon>
        <taxon>Fungi</taxon>
        <taxon>Fungi incertae sedis</taxon>
        <taxon>Mucoromycota</taxon>
        <taxon>Mucoromycotina</taxon>
        <taxon>Mucoromycetes</taxon>
        <taxon>Mucorales</taxon>
        <taxon>Mucorineae</taxon>
        <taxon>Mucoraceae</taxon>
        <taxon>Mucor</taxon>
    </lineage>
</organism>
<keyword evidence="7" id="KW-0472">Membrane</keyword>
<sequence>MNHSYKGKKKKNPGENPYINLICKPISARLIILFFFSIYHIMSDKIVVLGAGVTGLTSAISLLRKGYKDVTVVSKHVPGDWSSEYTSPWAGASILTVAAHDDYRLQEMDLYTMKEFERLSKEEPEAHVMPCKGIQYCEDPALPGEDPHWVRKIYKDVKEIPKSELIPGVSYGYTFESFTANVPKYLQWLVNTLRSLGGRLERKSFESIQQAIEEFPEATVIVNCTGLGSYYLTDVKDHTMYPIRGQTVTVRAPHIKTQHYIDASNRWTYIIPRDDGTVICGGTVDRENRSTSPDDAITKDILERVYKLYPEITHHKGPDHFDIVGVNVGFRPGRKGGIRLEKETRRRSNGQKVTVCHNYGHSSHGYQSSWGSCAKLVELVSNERLSKL</sequence>
<evidence type="ECO:0000256" key="3">
    <source>
        <dbReference type="ARBA" id="ARBA00022630"/>
    </source>
</evidence>
<evidence type="ECO:0000313" key="9">
    <source>
        <dbReference type="EMBL" id="KAF1799602.1"/>
    </source>
</evidence>
<dbReference type="GO" id="GO:0005737">
    <property type="term" value="C:cytoplasm"/>
    <property type="evidence" value="ECO:0007669"/>
    <property type="project" value="TreeGrafter"/>
</dbReference>
<evidence type="ECO:0000256" key="5">
    <source>
        <dbReference type="ARBA" id="ARBA00023002"/>
    </source>
</evidence>